<sequence>MQEHKCPACSSLMEFKELKKKKVFKGLDIEYSGNFFVCPGCSLEAGDAGSAGEVQRAIADAYREKAGLLTGQEIRELRDSKGLTQEQLSRALNVGVASIKRWESGMVQSRSMDGLLRRQLKPEPNPYTGNRETSLPRIKLVAQTLEKILSRQLLKEGDRFLFLGKYLWYADMLAFRRSGQGLTGASYAALPYGPQLNNYRDLVEPINNSDIADAEPLSREEHAVIHYIAECFPYDRDIYDASHKEKVWYDAPAGSLISYLCAYELTQIPEEA</sequence>
<reference evidence="2" key="1">
    <citation type="submission" date="2010-05" db="EMBL/GenBank/DDBJ databases">
        <title>The draft genome of Desulfonatronospira thiodismutans ASO3-1.</title>
        <authorList>
            <consortium name="US DOE Joint Genome Institute (JGI-PGF)"/>
            <person name="Lucas S."/>
            <person name="Copeland A."/>
            <person name="Lapidus A."/>
            <person name="Cheng J.-F."/>
            <person name="Bruce D."/>
            <person name="Goodwin L."/>
            <person name="Pitluck S."/>
            <person name="Chertkov O."/>
            <person name="Brettin T."/>
            <person name="Detter J.C."/>
            <person name="Han C."/>
            <person name="Land M.L."/>
            <person name="Hauser L."/>
            <person name="Kyrpides N."/>
            <person name="Mikhailova N."/>
            <person name="Muyzer G."/>
            <person name="Woyke T."/>
        </authorList>
    </citation>
    <scope>NUCLEOTIDE SEQUENCE [LARGE SCALE GENOMIC DNA]</scope>
    <source>
        <strain evidence="2">ASO3-1</strain>
    </source>
</reference>
<organism evidence="2 3">
    <name type="scientific">Desulfonatronospira thiodismutans ASO3-1</name>
    <dbReference type="NCBI Taxonomy" id="555779"/>
    <lineage>
        <taxon>Bacteria</taxon>
        <taxon>Pseudomonadati</taxon>
        <taxon>Thermodesulfobacteriota</taxon>
        <taxon>Desulfovibrionia</taxon>
        <taxon>Desulfovibrionales</taxon>
        <taxon>Desulfonatronovibrionaceae</taxon>
        <taxon>Desulfonatronospira</taxon>
    </lineage>
</organism>
<accession>D6STC1</accession>
<dbReference type="InterPro" id="IPR022452">
    <property type="entry name" value="MqsA"/>
</dbReference>
<dbReference type="Proteomes" id="UP000005496">
    <property type="component" value="Unassembled WGS sequence"/>
</dbReference>
<dbReference type="InterPro" id="IPR010982">
    <property type="entry name" value="Lambda_DNA-bd_dom_sf"/>
</dbReference>
<dbReference type="InterPro" id="IPR025272">
    <property type="entry name" value="SocA_Panacea"/>
</dbReference>
<dbReference type="eggNOG" id="COG2944">
    <property type="taxonomic scope" value="Bacteria"/>
</dbReference>
<keyword evidence="3" id="KW-1185">Reference proteome</keyword>
<comment type="caution">
    <text evidence="2">The sequence shown here is derived from an EMBL/GenBank/DDBJ whole genome shotgun (WGS) entry which is preliminary data.</text>
</comment>
<name>D6STC1_9BACT</name>
<dbReference type="SMART" id="SM00530">
    <property type="entry name" value="HTH_XRE"/>
    <property type="match status" value="1"/>
</dbReference>
<evidence type="ECO:0000313" key="2">
    <source>
        <dbReference type="EMBL" id="EFI33937.1"/>
    </source>
</evidence>
<dbReference type="EMBL" id="ACJN02000003">
    <property type="protein sequence ID" value="EFI33937.1"/>
    <property type="molecule type" value="Genomic_DNA"/>
</dbReference>
<proteinExistence type="predicted"/>
<dbReference type="Pfam" id="PF13274">
    <property type="entry name" value="SocA_Panacea"/>
    <property type="match status" value="1"/>
</dbReference>
<evidence type="ECO:0000313" key="3">
    <source>
        <dbReference type="Proteomes" id="UP000005496"/>
    </source>
</evidence>
<dbReference type="Gene3D" id="1.10.260.40">
    <property type="entry name" value="lambda repressor-like DNA-binding domains"/>
    <property type="match status" value="1"/>
</dbReference>
<protein>
    <submittedName>
        <fullName evidence="2">Transcriptional regulator, XRE family</fullName>
    </submittedName>
</protein>
<dbReference type="GO" id="GO:0003677">
    <property type="term" value="F:DNA binding"/>
    <property type="evidence" value="ECO:0007669"/>
    <property type="project" value="InterPro"/>
</dbReference>
<dbReference type="OrthoDB" id="123556at2"/>
<dbReference type="CDD" id="cd00093">
    <property type="entry name" value="HTH_XRE"/>
    <property type="match status" value="1"/>
</dbReference>
<dbReference type="RefSeq" id="WP_008871286.1">
    <property type="nucleotide sequence ID" value="NZ_ACJN02000003.1"/>
</dbReference>
<dbReference type="SUPFAM" id="SSF47413">
    <property type="entry name" value="lambda repressor-like DNA-binding domains"/>
    <property type="match status" value="1"/>
</dbReference>
<gene>
    <name evidence="2" type="ORF">Dthio_PD1276</name>
</gene>
<dbReference type="InterPro" id="IPR001387">
    <property type="entry name" value="Cro/C1-type_HTH"/>
</dbReference>
<dbReference type="Pfam" id="PF01381">
    <property type="entry name" value="HTH_3"/>
    <property type="match status" value="1"/>
</dbReference>
<dbReference type="PROSITE" id="PS50943">
    <property type="entry name" value="HTH_CROC1"/>
    <property type="match status" value="1"/>
</dbReference>
<dbReference type="NCBIfam" id="TIGR03830">
    <property type="entry name" value="CxxCG_CxxCG_HTH"/>
    <property type="match status" value="1"/>
</dbReference>
<feature type="domain" description="HTH cro/C1-type" evidence="1">
    <location>
        <begin position="74"/>
        <end position="105"/>
    </location>
</feature>
<dbReference type="AlphaFoldDB" id="D6STC1"/>
<evidence type="ECO:0000259" key="1">
    <source>
        <dbReference type="PROSITE" id="PS50943"/>
    </source>
</evidence>